<evidence type="ECO:0000313" key="7">
    <source>
        <dbReference type="Proteomes" id="UP001595846"/>
    </source>
</evidence>
<protein>
    <submittedName>
        <fullName evidence="6">VWA domain-containing protein</fullName>
    </submittedName>
</protein>
<keyword evidence="7" id="KW-1185">Reference proteome</keyword>
<name>A0ABD5NTK9_9EURY</name>
<organism evidence="6 7">
    <name type="scientific">Halovivax cerinus</name>
    <dbReference type="NCBI Taxonomy" id="1487865"/>
    <lineage>
        <taxon>Archaea</taxon>
        <taxon>Methanobacteriati</taxon>
        <taxon>Methanobacteriota</taxon>
        <taxon>Stenosarchaea group</taxon>
        <taxon>Halobacteria</taxon>
        <taxon>Halobacteriales</taxon>
        <taxon>Natrialbaceae</taxon>
        <taxon>Halovivax</taxon>
    </lineage>
</organism>
<evidence type="ECO:0000256" key="2">
    <source>
        <dbReference type="ARBA" id="ARBA00022525"/>
    </source>
</evidence>
<proteinExistence type="predicted"/>
<dbReference type="AlphaFoldDB" id="A0ABD5NTK9"/>
<dbReference type="Pfam" id="PF18884">
    <property type="entry name" value="TSP3_bac"/>
    <property type="match status" value="1"/>
</dbReference>
<dbReference type="Proteomes" id="UP001595846">
    <property type="component" value="Unassembled WGS sequence"/>
</dbReference>
<evidence type="ECO:0000256" key="5">
    <source>
        <dbReference type="SAM" id="MobiDB-lite"/>
    </source>
</evidence>
<comment type="subcellular location">
    <subcellularLocation>
        <location evidence="1">Secreted</location>
    </subcellularLocation>
</comment>
<accession>A0ABD5NTK9</accession>
<keyword evidence="3" id="KW-0732">Signal</keyword>
<dbReference type="PANTHER" id="PTHR37467">
    <property type="entry name" value="EXPORTED CALCIUM-BINDING GLYCOPROTEIN-RELATED"/>
    <property type="match status" value="1"/>
</dbReference>
<feature type="non-terminal residue" evidence="6">
    <location>
        <position position="195"/>
    </location>
</feature>
<reference evidence="6 7" key="1">
    <citation type="journal article" date="2019" name="Int. J. Syst. Evol. Microbiol.">
        <title>The Global Catalogue of Microorganisms (GCM) 10K type strain sequencing project: providing services to taxonomists for standard genome sequencing and annotation.</title>
        <authorList>
            <consortium name="The Broad Institute Genomics Platform"/>
            <consortium name="The Broad Institute Genome Sequencing Center for Infectious Disease"/>
            <person name="Wu L."/>
            <person name="Ma J."/>
        </authorList>
    </citation>
    <scope>NUCLEOTIDE SEQUENCE [LARGE SCALE GENOMIC DNA]</scope>
    <source>
        <strain evidence="6 7">IBRC-M 10256</strain>
    </source>
</reference>
<evidence type="ECO:0000256" key="1">
    <source>
        <dbReference type="ARBA" id="ARBA00004613"/>
    </source>
</evidence>
<dbReference type="PANTHER" id="PTHR37467:SF1">
    <property type="entry name" value="EXPORTED CALCIUM-BINDING GLYCOPROTEIN"/>
    <property type="match status" value="1"/>
</dbReference>
<sequence>VSYVHSSSGGKLRGYVSQAYSHPARVDSTGDGLTDPEQTEGWLATYATNEEQTETFLEELDAAEDIGDLDEDILEETRVFADPLVEDTDGDGLSDADELRYGTDPEATDTTGDGVSDGEALTGAYDPRLYDLRPPSIEVWDASYDGEPIFEGTYHTEYYVEDPAGLAESEVLYNEEVRETHSLDGVSSEPIDSAV</sequence>
<gene>
    <name evidence="6" type="ORF">ACFOUR_18585</name>
</gene>
<keyword evidence="2" id="KW-0964">Secreted</keyword>
<evidence type="ECO:0000256" key="4">
    <source>
        <dbReference type="ARBA" id="ARBA00022837"/>
    </source>
</evidence>
<feature type="compositionally biased region" description="Acidic residues" evidence="5">
    <location>
        <begin position="85"/>
        <end position="96"/>
    </location>
</feature>
<dbReference type="EMBL" id="JBHSAQ010000020">
    <property type="protein sequence ID" value="MFC3960364.1"/>
    <property type="molecule type" value="Genomic_DNA"/>
</dbReference>
<comment type="caution">
    <text evidence="6">The sequence shown here is derived from an EMBL/GenBank/DDBJ whole genome shotgun (WGS) entry which is preliminary data.</text>
</comment>
<feature type="region of interest" description="Disordered" evidence="5">
    <location>
        <begin position="85"/>
        <end position="118"/>
    </location>
</feature>
<keyword evidence="4" id="KW-0106">Calcium</keyword>
<dbReference type="InterPro" id="IPR059100">
    <property type="entry name" value="TSP3_bac"/>
</dbReference>
<evidence type="ECO:0000313" key="6">
    <source>
        <dbReference type="EMBL" id="MFC3960364.1"/>
    </source>
</evidence>
<feature type="non-terminal residue" evidence="6">
    <location>
        <position position="1"/>
    </location>
</feature>
<evidence type="ECO:0000256" key="3">
    <source>
        <dbReference type="ARBA" id="ARBA00022729"/>
    </source>
</evidence>
<dbReference type="InterPro" id="IPR053180">
    <property type="entry name" value="Ca-binding_acidic-repeat"/>
</dbReference>